<dbReference type="PANTHER" id="PTHR43210:SF2">
    <property type="entry name" value="ATP-DEPENDENT DETHIOBIOTIN SYNTHETASE BIOD 2"/>
    <property type="match status" value="1"/>
</dbReference>
<dbReference type="CDD" id="cd03109">
    <property type="entry name" value="DTBS"/>
    <property type="match status" value="1"/>
</dbReference>
<evidence type="ECO:0000313" key="10">
    <source>
        <dbReference type="EMBL" id="SCZ64181.1"/>
    </source>
</evidence>
<dbReference type="PIRSF" id="PIRSF006755">
    <property type="entry name" value="DTB_synth"/>
    <property type="match status" value="1"/>
</dbReference>
<dbReference type="UniPathway" id="UPA00078">
    <property type="reaction ID" value="UER00161"/>
</dbReference>
<feature type="binding site" evidence="9">
    <location>
        <position position="36"/>
    </location>
    <ligand>
        <name>substrate</name>
    </ligand>
</feature>
<evidence type="ECO:0000256" key="3">
    <source>
        <dbReference type="ARBA" id="ARBA00022723"/>
    </source>
</evidence>
<keyword evidence="7 9" id="KW-0460">Magnesium</keyword>
<dbReference type="GO" id="GO:0000287">
    <property type="term" value="F:magnesium ion binding"/>
    <property type="evidence" value="ECO:0007669"/>
    <property type="project" value="UniProtKB-UniRule"/>
</dbReference>
<feature type="binding site" evidence="9">
    <location>
        <position position="43"/>
    </location>
    <ligand>
        <name>ATP</name>
        <dbReference type="ChEBI" id="CHEBI:30616"/>
    </ligand>
</feature>
<evidence type="ECO:0000256" key="1">
    <source>
        <dbReference type="ARBA" id="ARBA00022490"/>
    </source>
</evidence>
<dbReference type="EMBL" id="FMWG01000005">
    <property type="protein sequence ID" value="SCZ64181.1"/>
    <property type="molecule type" value="Genomic_DNA"/>
</dbReference>
<dbReference type="EC" id="6.3.3.3" evidence="9"/>
<comment type="subunit">
    <text evidence="9">Homodimer.</text>
</comment>
<keyword evidence="3 9" id="KW-0479">Metal-binding</keyword>
<comment type="catalytic activity">
    <reaction evidence="9">
        <text>(7R,8S)-7,8-diammoniononanoate + CO2 + ATP = (4R,5S)-dethiobiotin + ADP + phosphate + 3 H(+)</text>
        <dbReference type="Rhea" id="RHEA:15805"/>
        <dbReference type="ChEBI" id="CHEBI:15378"/>
        <dbReference type="ChEBI" id="CHEBI:16526"/>
        <dbReference type="ChEBI" id="CHEBI:30616"/>
        <dbReference type="ChEBI" id="CHEBI:43474"/>
        <dbReference type="ChEBI" id="CHEBI:149469"/>
        <dbReference type="ChEBI" id="CHEBI:149473"/>
        <dbReference type="ChEBI" id="CHEBI:456216"/>
        <dbReference type="EC" id="6.3.3.3"/>
    </reaction>
</comment>
<dbReference type="GO" id="GO:0005524">
    <property type="term" value="F:ATP binding"/>
    <property type="evidence" value="ECO:0007669"/>
    <property type="project" value="UniProtKB-UniRule"/>
</dbReference>
<dbReference type="RefSeq" id="WP_090218559.1">
    <property type="nucleotide sequence ID" value="NZ_FMWG01000005.1"/>
</dbReference>
<dbReference type="SUPFAM" id="SSF52540">
    <property type="entry name" value="P-loop containing nucleoside triphosphate hydrolases"/>
    <property type="match status" value="1"/>
</dbReference>
<dbReference type="Pfam" id="PF13500">
    <property type="entry name" value="AAA_26"/>
    <property type="match status" value="1"/>
</dbReference>
<dbReference type="InterPro" id="IPR027417">
    <property type="entry name" value="P-loop_NTPase"/>
</dbReference>
<name>A0A1G5QSE9_9RHOB</name>
<sequence>MTALVVAGTDTDIGKTVFSAGLTLALGASYWKPVQSGLADETDSTCITRLTGQPVLKEAYRLTLPASPHLSAEAEGVEIDCKHLQLPSVDGPLIVEGAGGLMVPLNRKTLYLDLFAAWGAPIVLCARTELGTINHSLLSLKALAEAGCRVVGVAFIGTSEPQVEETICAFGNVAHLGCLPRLDPLTPEVLGAAFKAHIDLETIQKAMA</sequence>
<keyword evidence="6 9" id="KW-0067">ATP-binding</keyword>
<feature type="binding site" evidence="9">
    <location>
        <begin position="96"/>
        <end position="99"/>
    </location>
    <ligand>
        <name>ATP</name>
        <dbReference type="ChEBI" id="CHEBI:30616"/>
    </ligand>
</feature>
<evidence type="ECO:0000256" key="4">
    <source>
        <dbReference type="ARBA" id="ARBA00022741"/>
    </source>
</evidence>
<dbReference type="HAMAP" id="MF_00336">
    <property type="entry name" value="BioD"/>
    <property type="match status" value="1"/>
</dbReference>
<comment type="caution">
    <text evidence="9">Lacks conserved residue(s) required for the propagation of feature annotation.</text>
</comment>
<feature type="binding site" evidence="9">
    <location>
        <position position="96"/>
    </location>
    <ligand>
        <name>Mg(2+)</name>
        <dbReference type="ChEBI" id="CHEBI:18420"/>
    </ligand>
</feature>
<evidence type="ECO:0000256" key="9">
    <source>
        <dbReference type="HAMAP-Rule" id="MF_00336"/>
    </source>
</evidence>
<comment type="similarity">
    <text evidence="9">Belongs to the dethiobiotin synthetase family.</text>
</comment>
<comment type="pathway">
    <text evidence="9">Cofactor biosynthesis; biotin biosynthesis; biotin from 7,8-diaminononanoate: step 1/2.</text>
</comment>
<dbReference type="NCBIfam" id="TIGR00347">
    <property type="entry name" value="bioD"/>
    <property type="match status" value="1"/>
</dbReference>
<dbReference type="OrthoDB" id="9802097at2"/>
<comment type="cofactor">
    <cofactor evidence="9">
        <name>Mg(2+)</name>
        <dbReference type="ChEBI" id="CHEBI:18420"/>
    </cofactor>
</comment>
<dbReference type="STRING" id="1156985.SAMN04488118_105200"/>
<dbReference type="Gene3D" id="3.40.50.300">
    <property type="entry name" value="P-loop containing nucleotide triphosphate hydrolases"/>
    <property type="match status" value="1"/>
</dbReference>
<evidence type="ECO:0000256" key="2">
    <source>
        <dbReference type="ARBA" id="ARBA00022598"/>
    </source>
</evidence>
<feature type="binding site" evidence="9">
    <location>
        <begin position="180"/>
        <end position="182"/>
    </location>
    <ligand>
        <name>ATP</name>
        <dbReference type="ChEBI" id="CHEBI:30616"/>
    </ligand>
</feature>
<evidence type="ECO:0000256" key="7">
    <source>
        <dbReference type="ARBA" id="ARBA00022842"/>
    </source>
</evidence>
<keyword evidence="4 9" id="KW-0547">Nucleotide-binding</keyword>
<dbReference type="Proteomes" id="UP000198767">
    <property type="component" value="Unassembled WGS sequence"/>
</dbReference>
<evidence type="ECO:0000256" key="6">
    <source>
        <dbReference type="ARBA" id="ARBA00022840"/>
    </source>
</evidence>
<dbReference type="GO" id="GO:0005829">
    <property type="term" value="C:cytosol"/>
    <property type="evidence" value="ECO:0007669"/>
    <property type="project" value="TreeGrafter"/>
</dbReference>
<organism evidence="10 11">
    <name type="scientific">Epibacterium ulvae</name>
    <dbReference type="NCBI Taxonomy" id="1156985"/>
    <lineage>
        <taxon>Bacteria</taxon>
        <taxon>Pseudomonadati</taxon>
        <taxon>Pseudomonadota</taxon>
        <taxon>Alphaproteobacteria</taxon>
        <taxon>Rhodobacterales</taxon>
        <taxon>Roseobacteraceae</taxon>
        <taxon>Epibacterium</taxon>
    </lineage>
</organism>
<feature type="binding site" evidence="9">
    <location>
        <begin position="12"/>
        <end position="17"/>
    </location>
    <ligand>
        <name>ATP</name>
        <dbReference type="ChEBI" id="CHEBI:30616"/>
    </ligand>
</feature>
<feature type="binding site" evidence="9">
    <location>
        <position position="16"/>
    </location>
    <ligand>
        <name>Mg(2+)</name>
        <dbReference type="ChEBI" id="CHEBI:18420"/>
    </ligand>
</feature>
<keyword evidence="1 9" id="KW-0963">Cytoplasm</keyword>
<protein>
    <recommendedName>
        <fullName evidence="9">ATP-dependent dethiobiotin synthetase BioD</fullName>
        <ecNumber evidence="9">6.3.3.3</ecNumber>
    </recommendedName>
    <alternativeName>
        <fullName evidence="9">DTB synthetase</fullName>
        <shortName evidence="9">DTBS</shortName>
    </alternativeName>
    <alternativeName>
        <fullName evidence="9">Dethiobiotin synthase</fullName>
    </alternativeName>
</protein>
<keyword evidence="2 9" id="KW-0436">Ligase</keyword>
<feature type="active site" evidence="9">
    <location>
        <position position="32"/>
    </location>
</feature>
<proteinExistence type="inferred from homology"/>
<dbReference type="InterPro" id="IPR004472">
    <property type="entry name" value="DTB_synth_BioD"/>
</dbReference>
<comment type="catalytic activity">
    <reaction evidence="8">
        <text>(7R,8S)-8-amino-7-(carboxyamino)nonanoate + ATP = (4R,5S)-dethiobiotin + ADP + phosphate + H(+)</text>
        <dbReference type="Rhea" id="RHEA:63684"/>
        <dbReference type="ChEBI" id="CHEBI:15378"/>
        <dbReference type="ChEBI" id="CHEBI:30616"/>
        <dbReference type="ChEBI" id="CHEBI:43474"/>
        <dbReference type="ChEBI" id="CHEBI:149470"/>
        <dbReference type="ChEBI" id="CHEBI:149473"/>
        <dbReference type="ChEBI" id="CHEBI:456216"/>
    </reaction>
</comment>
<keyword evidence="11" id="KW-1185">Reference proteome</keyword>
<evidence type="ECO:0000256" key="8">
    <source>
        <dbReference type="ARBA" id="ARBA00047386"/>
    </source>
</evidence>
<dbReference type="AlphaFoldDB" id="A0A1G5QSE9"/>
<keyword evidence="5 9" id="KW-0093">Biotin biosynthesis</keyword>
<evidence type="ECO:0000313" key="11">
    <source>
        <dbReference type="Proteomes" id="UP000198767"/>
    </source>
</evidence>
<gene>
    <name evidence="9" type="primary">bioD</name>
    <name evidence="10" type="ORF">SAMN04488118_105200</name>
</gene>
<dbReference type="PANTHER" id="PTHR43210">
    <property type="entry name" value="DETHIOBIOTIN SYNTHETASE"/>
    <property type="match status" value="1"/>
</dbReference>
<evidence type="ECO:0000256" key="5">
    <source>
        <dbReference type="ARBA" id="ARBA00022756"/>
    </source>
</evidence>
<dbReference type="GO" id="GO:0004141">
    <property type="term" value="F:dethiobiotin synthase activity"/>
    <property type="evidence" value="ECO:0007669"/>
    <property type="project" value="UniProtKB-UniRule"/>
</dbReference>
<reference evidence="10 11" key="1">
    <citation type="submission" date="2016-10" db="EMBL/GenBank/DDBJ databases">
        <authorList>
            <person name="de Groot N.N."/>
        </authorList>
    </citation>
    <scope>NUCLEOTIDE SEQUENCE [LARGE SCALE GENOMIC DNA]</scope>
    <source>
        <strain evidence="10 11">U95</strain>
    </source>
</reference>
<accession>A0A1G5QSE9</accession>
<comment type="function">
    <text evidence="9">Catalyzes a mechanistically unusual reaction, the ATP-dependent insertion of CO2 between the N7 and N8 nitrogen atoms of 7,8-diaminopelargonic acid (DAPA, also called 7,8-diammoniononanoate) to form a ureido ring.</text>
</comment>
<comment type="subcellular location">
    <subcellularLocation>
        <location evidence="9">Cytoplasm</location>
    </subcellularLocation>
</comment>
<dbReference type="GO" id="GO:0009102">
    <property type="term" value="P:biotin biosynthetic process"/>
    <property type="evidence" value="ECO:0007669"/>
    <property type="project" value="UniProtKB-UniRule"/>
</dbReference>
<feature type="binding site" evidence="9">
    <location>
        <position position="43"/>
    </location>
    <ligand>
        <name>Mg(2+)</name>
        <dbReference type="ChEBI" id="CHEBI:18420"/>
    </ligand>
</feature>